<comment type="similarity">
    <text evidence="9">Belongs to the membrane-bound acyltransferase family. Porcupine subfamily.</text>
</comment>
<evidence type="ECO:0000313" key="14">
    <source>
        <dbReference type="Ensembl" id="ENSSSCP00015037577.1"/>
    </source>
</evidence>
<evidence type="ECO:0000256" key="8">
    <source>
        <dbReference type="ARBA" id="ARBA00023315"/>
    </source>
</evidence>
<dbReference type="Pfam" id="PF03062">
    <property type="entry name" value="MBOAT"/>
    <property type="match status" value="2"/>
</dbReference>
<evidence type="ECO:0000256" key="2">
    <source>
        <dbReference type="ARBA" id="ARBA00022679"/>
    </source>
</evidence>
<accession>A0A8D0PXQ7</accession>
<evidence type="ECO:0000256" key="3">
    <source>
        <dbReference type="ARBA" id="ARBA00022687"/>
    </source>
</evidence>
<dbReference type="GO" id="GO:0016055">
    <property type="term" value="P:Wnt signaling pathway"/>
    <property type="evidence" value="ECO:0007669"/>
    <property type="project" value="UniProtKB-KW"/>
</dbReference>
<feature type="transmembrane region" description="Helical" evidence="13">
    <location>
        <begin position="361"/>
        <end position="381"/>
    </location>
</feature>
<name>A0A8D0PXQ7_PIG</name>
<dbReference type="Proteomes" id="UP000694726">
    <property type="component" value="Unplaced"/>
</dbReference>
<sequence length="425" mass="48223">MATFSRQEFFQQLLQGCLLPTAQQGLDQIWLLLAICLACRLLWRLGLPSYLKHASTVAGGFFSLYHFFQLHMVWVVLLSLLCYLVLFLCRHSSHRGVFLSVTILIYLLMGEMHMVDTVTWHKMRGAQMIVAMKAVSLGFDLDRGEVGAVPSPVEFMGYLYFVGTIVFGPWISFHSYLQAVQGRPLSRRWLQKVARSLALALLCLVLSTCVAQPSRWLRAYESAVSFHFSNYFVGFLSEATATLAGAGFTEEKDHLEWDLTVSKPLNVELPRSMVEVVTSWNLPMSYWLNNYVFKNALRLGTFSAVLVTYAASALLHVSRQLLYTHLAFIFPSEHLLSSCQYRHCSRCCISICPSQGLGIRALNLFFGALATFHLAYLGSLFDVDVDDTTEEQGYGMAYTIHKWSELSWASHWVTFGCWIFYRLIG</sequence>
<dbReference type="InterPro" id="IPR049941">
    <property type="entry name" value="LPLAT_7/PORCN-like"/>
</dbReference>
<comment type="subcellular location">
    <subcellularLocation>
        <location evidence="1">Endoplasmic reticulum membrane</location>
        <topology evidence="1">Multi-pass membrane protein</topology>
    </subcellularLocation>
</comment>
<protein>
    <recommendedName>
        <fullName evidence="11">Protein-serine O-palmitoleoyltransferase porcupine</fullName>
        <ecNumber evidence="10">2.3.1.250</ecNumber>
    </recommendedName>
</protein>
<evidence type="ECO:0000256" key="7">
    <source>
        <dbReference type="ARBA" id="ARBA00023136"/>
    </source>
</evidence>
<dbReference type="GO" id="GO:1990698">
    <property type="term" value="F:palmitoleoyltransferase activity"/>
    <property type="evidence" value="ECO:0007669"/>
    <property type="project" value="UniProtKB-EC"/>
</dbReference>
<keyword evidence="6 13" id="KW-1133">Transmembrane helix</keyword>
<dbReference type="Ensembl" id="ENSSSCT00015091827.1">
    <property type="protein sequence ID" value="ENSSSCP00015037577.1"/>
    <property type="gene ID" value="ENSSSCG00015067815.1"/>
</dbReference>
<proteinExistence type="inferred from homology"/>
<dbReference type="InterPro" id="IPR004299">
    <property type="entry name" value="MBOAT_fam"/>
</dbReference>
<evidence type="ECO:0000256" key="6">
    <source>
        <dbReference type="ARBA" id="ARBA00022989"/>
    </source>
</evidence>
<evidence type="ECO:0000256" key="10">
    <source>
        <dbReference type="ARBA" id="ARBA00038867"/>
    </source>
</evidence>
<feature type="transmembrane region" description="Helical" evidence="13">
    <location>
        <begin position="96"/>
        <end position="115"/>
    </location>
</feature>
<feature type="transmembrane region" description="Helical" evidence="13">
    <location>
        <begin position="158"/>
        <end position="177"/>
    </location>
</feature>
<evidence type="ECO:0000256" key="12">
    <source>
        <dbReference type="ARBA" id="ARBA00047978"/>
    </source>
</evidence>
<feature type="transmembrane region" description="Helical" evidence="13">
    <location>
        <begin position="296"/>
        <end position="317"/>
    </location>
</feature>
<reference evidence="14" key="1">
    <citation type="submission" date="2025-08" db="UniProtKB">
        <authorList>
            <consortium name="Ensembl"/>
        </authorList>
    </citation>
    <scope>IDENTIFICATION</scope>
</reference>
<dbReference type="AlphaFoldDB" id="A0A8D0PXQ7"/>
<dbReference type="PANTHER" id="PTHR13906:SF12">
    <property type="entry name" value="PROTEIN-SERINE O-PALMITOLEOYLTRANSFERASE PORCUPINE"/>
    <property type="match status" value="1"/>
</dbReference>
<feature type="transmembrane region" description="Helical" evidence="13">
    <location>
        <begin position="67"/>
        <end position="89"/>
    </location>
</feature>
<keyword evidence="8" id="KW-0012">Acyltransferase</keyword>
<keyword evidence="3" id="KW-0879">Wnt signaling pathway</keyword>
<keyword evidence="2" id="KW-0808">Transferase</keyword>
<evidence type="ECO:0000256" key="5">
    <source>
        <dbReference type="ARBA" id="ARBA00022824"/>
    </source>
</evidence>
<dbReference type="GO" id="GO:0005789">
    <property type="term" value="C:endoplasmic reticulum membrane"/>
    <property type="evidence" value="ECO:0007669"/>
    <property type="project" value="UniProtKB-SubCell"/>
</dbReference>
<feature type="transmembrane region" description="Helical" evidence="13">
    <location>
        <begin position="197"/>
        <end position="217"/>
    </location>
</feature>
<keyword evidence="7 13" id="KW-0472">Membrane</keyword>
<evidence type="ECO:0000313" key="15">
    <source>
        <dbReference type="Proteomes" id="UP000694726"/>
    </source>
</evidence>
<dbReference type="PANTHER" id="PTHR13906">
    <property type="entry name" value="PORCUPINE"/>
    <property type="match status" value="1"/>
</dbReference>
<feature type="transmembrane region" description="Helical" evidence="13">
    <location>
        <begin position="29"/>
        <end position="47"/>
    </location>
</feature>
<organism evidence="14 15">
    <name type="scientific">Sus scrofa</name>
    <name type="common">Pig</name>
    <dbReference type="NCBI Taxonomy" id="9823"/>
    <lineage>
        <taxon>Eukaryota</taxon>
        <taxon>Metazoa</taxon>
        <taxon>Chordata</taxon>
        <taxon>Craniata</taxon>
        <taxon>Vertebrata</taxon>
        <taxon>Euteleostomi</taxon>
        <taxon>Mammalia</taxon>
        <taxon>Eutheria</taxon>
        <taxon>Laurasiatheria</taxon>
        <taxon>Artiodactyla</taxon>
        <taxon>Suina</taxon>
        <taxon>Suidae</taxon>
        <taxon>Sus</taxon>
    </lineage>
</organism>
<keyword evidence="4 13" id="KW-0812">Transmembrane</keyword>
<dbReference type="EC" id="2.3.1.250" evidence="10"/>
<evidence type="ECO:0000256" key="4">
    <source>
        <dbReference type="ARBA" id="ARBA00022692"/>
    </source>
</evidence>
<evidence type="ECO:0000256" key="9">
    <source>
        <dbReference type="ARBA" id="ARBA00038269"/>
    </source>
</evidence>
<evidence type="ECO:0000256" key="1">
    <source>
        <dbReference type="ARBA" id="ARBA00004477"/>
    </source>
</evidence>
<comment type="catalytic activity">
    <reaction evidence="12">
        <text>[Wnt protein]-L-serine + (9Z)-hexadecenoyl-CoA = [Wnt protein]-O-(9Z)-hexadecenoyl-L-serine + CoA</text>
        <dbReference type="Rhea" id="RHEA:45336"/>
        <dbReference type="Rhea" id="RHEA-COMP:11170"/>
        <dbReference type="Rhea" id="RHEA-COMP:11171"/>
        <dbReference type="ChEBI" id="CHEBI:29999"/>
        <dbReference type="ChEBI" id="CHEBI:57287"/>
        <dbReference type="ChEBI" id="CHEBI:61540"/>
        <dbReference type="ChEBI" id="CHEBI:85189"/>
        <dbReference type="EC" id="2.3.1.250"/>
    </reaction>
</comment>
<evidence type="ECO:0000256" key="13">
    <source>
        <dbReference type="SAM" id="Phobius"/>
    </source>
</evidence>
<evidence type="ECO:0000256" key="11">
    <source>
        <dbReference type="ARBA" id="ARBA00040371"/>
    </source>
</evidence>
<keyword evidence="5" id="KW-0256">Endoplasmic reticulum</keyword>